<feature type="compositionally biased region" description="Polar residues" evidence="1">
    <location>
        <begin position="612"/>
        <end position="648"/>
    </location>
</feature>
<keyword evidence="2" id="KW-0732">Signal</keyword>
<dbReference type="AlphaFoldDB" id="A0AAD8Y5G0"/>
<evidence type="ECO:0000313" key="3">
    <source>
        <dbReference type="EMBL" id="KAK1740061.1"/>
    </source>
</evidence>
<feature type="region of interest" description="Disordered" evidence="1">
    <location>
        <begin position="569"/>
        <end position="699"/>
    </location>
</feature>
<feature type="region of interest" description="Disordered" evidence="1">
    <location>
        <begin position="192"/>
        <end position="256"/>
    </location>
</feature>
<feature type="compositionally biased region" description="Low complexity" evidence="1">
    <location>
        <begin position="582"/>
        <end position="596"/>
    </location>
</feature>
<feature type="compositionally biased region" description="Pro residues" evidence="1">
    <location>
        <begin position="504"/>
        <end position="519"/>
    </location>
</feature>
<feature type="compositionally biased region" description="Pro residues" evidence="1">
    <location>
        <begin position="673"/>
        <end position="683"/>
    </location>
</feature>
<feature type="compositionally biased region" description="Low complexity" evidence="1">
    <location>
        <begin position="684"/>
        <end position="699"/>
    </location>
</feature>
<reference evidence="3" key="1">
    <citation type="submission" date="2023-06" db="EMBL/GenBank/DDBJ databases">
        <title>Survivors Of The Sea: Transcriptome response of Skeletonema marinoi to long-term dormancy.</title>
        <authorList>
            <person name="Pinder M.I.M."/>
            <person name="Kourtchenko O."/>
            <person name="Robertson E.K."/>
            <person name="Larsson T."/>
            <person name="Maumus F."/>
            <person name="Osuna-Cruz C.M."/>
            <person name="Vancaester E."/>
            <person name="Stenow R."/>
            <person name="Vandepoele K."/>
            <person name="Ploug H."/>
            <person name="Bruchert V."/>
            <person name="Godhe A."/>
            <person name="Topel M."/>
        </authorList>
    </citation>
    <scope>NUCLEOTIDE SEQUENCE</scope>
    <source>
        <strain evidence="3">R05AC</strain>
    </source>
</reference>
<protein>
    <submittedName>
        <fullName evidence="3">Uncharacterized protein</fullName>
    </submittedName>
</protein>
<feature type="region of interest" description="Disordered" evidence="1">
    <location>
        <begin position="504"/>
        <end position="554"/>
    </location>
</feature>
<feature type="compositionally biased region" description="Low complexity" evidence="1">
    <location>
        <begin position="520"/>
        <end position="539"/>
    </location>
</feature>
<sequence length="699" mass="77689">MVAVCWQPRWHFICILLLFLRQDLYNAEASHARSEEGEERHRKSRRLTLKGKDLESPSSNEVKTEDVMLTKAAAKRNQAERKRIKKMVRQQKKRARIELKRASLLKTQYDSTQDVVKSSSPPLSMEPPPPPLEYGPPDMMGPPSPPLDYGPHDMMIPPPPPPPPPPIIEGGGEYGPSPPLMMGPHLPDWPWQPDGWSNNNNNHNHQQYGRSSSNNNHQQYGWNDRGSKASKALRPIEPPPHIPPPHHRPFPPHHPYPPPDKPTFFPTYLTSYPTNEQPDSEYTRETVRISIPSLMNSYGIAFPTSREEYDALVRTLQQTIYQTAKAPLNNNQKVTEVKIIEIEGITPQEPDFRRQLQSVNENNNIQGTGSLQCTFEERQECCSKDPPPGKGNPVQYCQSLGCDFNTCRRIRFDIVAEQLLVEQGRNRKLQSITDDSIQSIVDNLYNSITSFMTEQVESGEFTMRLRGNAHYCGDVCLSTLADASVTNVDFAPATDILIAIPTPAPTKFPTRQPIPPPTSEPTYQPTTEEPTVEPTTYPTISPTLFPTREPTEYPTSNPTYGFPTLFPTASPTESPMAPTLFPTLSPTLEPTQEPTLDPTPTPTEFPTRSPSLVPTISPTSSPTDFPTISPTESPTLEPTISPTESPTLYPTVSPTISPTLSPTISPTISPTTTVPPTPSPPTRAPTKSPTSSPTPIQPT</sequence>
<comment type="caution">
    <text evidence="3">The sequence shown here is derived from an EMBL/GenBank/DDBJ whole genome shotgun (WGS) entry which is preliminary data.</text>
</comment>
<name>A0AAD8Y5G0_9STRA</name>
<evidence type="ECO:0000313" key="4">
    <source>
        <dbReference type="Proteomes" id="UP001224775"/>
    </source>
</evidence>
<feature type="signal peptide" evidence="2">
    <location>
        <begin position="1"/>
        <end position="29"/>
    </location>
</feature>
<gene>
    <name evidence="3" type="ORF">QTG54_009011</name>
</gene>
<feature type="compositionally biased region" description="Basic and acidic residues" evidence="1">
    <location>
        <begin position="30"/>
        <end position="41"/>
    </location>
</feature>
<feature type="compositionally biased region" description="Polar residues" evidence="1">
    <location>
        <begin position="206"/>
        <end position="221"/>
    </location>
</feature>
<feature type="compositionally biased region" description="Low complexity" evidence="1">
    <location>
        <begin position="650"/>
        <end position="672"/>
    </location>
</feature>
<organism evidence="3 4">
    <name type="scientific">Skeletonema marinoi</name>
    <dbReference type="NCBI Taxonomy" id="267567"/>
    <lineage>
        <taxon>Eukaryota</taxon>
        <taxon>Sar</taxon>
        <taxon>Stramenopiles</taxon>
        <taxon>Ochrophyta</taxon>
        <taxon>Bacillariophyta</taxon>
        <taxon>Coscinodiscophyceae</taxon>
        <taxon>Thalassiosirophycidae</taxon>
        <taxon>Thalassiosirales</taxon>
        <taxon>Skeletonemataceae</taxon>
        <taxon>Skeletonema</taxon>
        <taxon>Skeletonema marinoi-dohrnii complex</taxon>
    </lineage>
</organism>
<dbReference type="EMBL" id="JATAAI010000016">
    <property type="protein sequence ID" value="KAK1740061.1"/>
    <property type="molecule type" value="Genomic_DNA"/>
</dbReference>
<feature type="compositionally biased region" description="Pro residues" evidence="1">
    <location>
        <begin position="124"/>
        <end position="143"/>
    </location>
</feature>
<feature type="chain" id="PRO_5042075355" evidence="2">
    <location>
        <begin position="30"/>
        <end position="699"/>
    </location>
</feature>
<evidence type="ECO:0000256" key="1">
    <source>
        <dbReference type="SAM" id="MobiDB-lite"/>
    </source>
</evidence>
<proteinExistence type="predicted"/>
<evidence type="ECO:0000256" key="2">
    <source>
        <dbReference type="SAM" id="SignalP"/>
    </source>
</evidence>
<feature type="region of interest" description="Disordered" evidence="1">
    <location>
        <begin position="109"/>
        <end position="143"/>
    </location>
</feature>
<feature type="region of interest" description="Disordered" evidence="1">
    <location>
        <begin position="30"/>
        <end position="63"/>
    </location>
</feature>
<accession>A0AAD8Y5G0</accession>
<keyword evidence="4" id="KW-1185">Reference proteome</keyword>
<dbReference type="Proteomes" id="UP001224775">
    <property type="component" value="Unassembled WGS sequence"/>
</dbReference>